<dbReference type="Pfam" id="PF07690">
    <property type="entry name" value="MFS_1"/>
    <property type="match status" value="1"/>
</dbReference>
<dbReference type="Proteomes" id="UP000321058">
    <property type="component" value="Unassembled WGS sequence"/>
</dbReference>
<evidence type="ECO:0000313" key="7">
    <source>
        <dbReference type="Proteomes" id="UP000321058"/>
    </source>
</evidence>
<dbReference type="InterPro" id="IPR036259">
    <property type="entry name" value="MFS_trans_sf"/>
</dbReference>
<dbReference type="CDD" id="cd17478">
    <property type="entry name" value="MFS_FsR"/>
    <property type="match status" value="1"/>
</dbReference>
<proteinExistence type="predicted"/>
<feature type="transmembrane region" description="Helical" evidence="4">
    <location>
        <begin position="115"/>
        <end position="133"/>
    </location>
</feature>
<dbReference type="AlphaFoldDB" id="A0A512NAR9"/>
<feature type="transmembrane region" description="Helical" evidence="4">
    <location>
        <begin position="300"/>
        <end position="317"/>
    </location>
</feature>
<dbReference type="InterPro" id="IPR011701">
    <property type="entry name" value="MFS"/>
</dbReference>
<feature type="transmembrane region" description="Helical" evidence="4">
    <location>
        <begin position="272"/>
        <end position="293"/>
    </location>
</feature>
<keyword evidence="1 4" id="KW-0812">Transmembrane</keyword>
<feature type="transmembrane region" description="Helical" evidence="4">
    <location>
        <begin position="90"/>
        <end position="109"/>
    </location>
</feature>
<organism evidence="6 7">
    <name type="scientific">Reyranella soli</name>
    <dbReference type="NCBI Taxonomy" id="1230389"/>
    <lineage>
        <taxon>Bacteria</taxon>
        <taxon>Pseudomonadati</taxon>
        <taxon>Pseudomonadota</taxon>
        <taxon>Alphaproteobacteria</taxon>
        <taxon>Hyphomicrobiales</taxon>
        <taxon>Reyranellaceae</taxon>
        <taxon>Reyranella</taxon>
    </lineage>
</organism>
<accession>A0A512NAR9</accession>
<feature type="transmembrane region" description="Helical" evidence="4">
    <location>
        <begin position="232"/>
        <end position="252"/>
    </location>
</feature>
<dbReference type="PROSITE" id="PS50850">
    <property type="entry name" value="MFS"/>
    <property type="match status" value="1"/>
</dbReference>
<evidence type="ECO:0000313" key="6">
    <source>
        <dbReference type="EMBL" id="GEP56035.1"/>
    </source>
</evidence>
<keyword evidence="3 4" id="KW-0472">Membrane</keyword>
<feature type="transmembrane region" description="Helical" evidence="4">
    <location>
        <begin position="323"/>
        <end position="345"/>
    </location>
</feature>
<protein>
    <submittedName>
        <fullName evidence="6">Fosmidomycin resistance protein</fullName>
    </submittedName>
</protein>
<feature type="domain" description="Major facilitator superfamily (MFS) profile" evidence="5">
    <location>
        <begin position="28"/>
        <end position="412"/>
    </location>
</feature>
<dbReference type="GO" id="GO:0022857">
    <property type="term" value="F:transmembrane transporter activity"/>
    <property type="evidence" value="ECO:0007669"/>
    <property type="project" value="InterPro"/>
</dbReference>
<sequence>MSAGSAPAATPAVSTVSTASANTTTFAVILSLSFCHLLNDMMQSLVPALYPILKENYALSFGQVGLITLAFQCTASMLQPLVGLYTDKKPQPYSLMVGMGFTLVGLLLMSRADSYPMILFAAALIGMGSSVFHPEASRVARMASGGRYGLAQSLFQVGGNMGSAAGPLLAAFIVVPHGQHSLVWFSAAALVAMLVLFQVGGWYGRRQAERKPAARKAASTASAAPPLSRRRVAFAVAILVALLFSKNVYSASLGSYFTLYLMSRFGIDVATAQLYLFAFLVGIVGGTIMGGAVGDKVGRIPVMWFSILGALPFALMLPYANLFWTGVLAVLVAMIMASAFSAILVYAQELMPGRVGLVAGMFFGFSFGLGGLGAAALGELADLTSIETVYKVTPFLLLLGILTIFLPRQPGEPRNTR</sequence>
<feature type="transmembrane region" description="Helical" evidence="4">
    <location>
        <begin position="57"/>
        <end position="78"/>
    </location>
</feature>
<dbReference type="EMBL" id="BKAJ01000053">
    <property type="protein sequence ID" value="GEP56035.1"/>
    <property type="molecule type" value="Genomic_DNA"/>
</dbReference>
<evidence type="ECO:0000256" key="3">
    <source>
        <dbReference type="ARBA" id="ARBA00023136"/>
    </source>
</evidence>
<evidence type="ECO:0000256" key="2">
    <source>
        <dbReference type="ARBA" id="ARBA00022989"/>
    </source>
</evidence>
<feature type="transmembrane region" description="Helical" evidence="4">
    <location>
        <begin position="389"/>
        <end position="407"/>
    </location>
</feature>
<dbReference type="PANTHER" id="PTHR43129">
    <property type="entry name" value="FOSMIDOMYCIN RESISTANCE PROTEIN"/>
    <property type="match status" value="1"/>
</dbReference>
<keyword evidence="2 4" id="KW-1133">Transmembrane helix</keyword>
<dbReference type="PANTHER" id="PTHR43129:SF1">
    <property type="entry name" value="FOSMIDOMYCIN RESISTANCE PROTEIN"/>
    <property type="match status" value="1"/>
</dbReference>
<evidence type="ECO:0000256" key="1">
    <source>
        <dbReference type="ARBA" id="ARBA00022692"/>
    </source>
</evidence>
<feature type="transmembrane region" description="Helical" evidence="4">
    <location>
        <begin position="154"/>
        <end position="175"/>
    </location>
</feature>
<evidence type="ECO:0000256" key="4">
    <source>
        <dbReference type="SAM" id="Phobius"/>
    </source>
</evidence>
<gene>
    <name evidence="6" type="ORF">RSO01_32010</name>
</gene>
<name>A0A512NAR9_9HYPH</name>
<evidence type="ECO:0000259" key="5">
    <source>
        <dbReference type="PROSITE" id="PS50850"/>
    </source>
</evidence>
<reference evidence="6 7" key="1">
    <citation type="submission" date="2019-07" db="EMBL/GenBank/DDBJ databases">
        <title>Whole genome shotgun sequence of Reyranella soli NBRC 108950.</title>
        <authorList>
            <person name="Hosoyama A."/>
            <person name="Uohara A."/>
            <person name="Ohji S."/>
            <person name="Ichikawa N."/>
        </authorList>
    </citation>
    <scope>NUCLEOTIDE SEQUENCE [LARGE SCALE GENOMIC DNA]</scope>
    <source>
        <strain evidence="6 7">NBRC 108950</strain>
    </source>
</reference>
<dbReference type="GO" id="GO:0005886">
    <property type="term" value="C:plasma membrane"/>
    <property type="evidence" value="ECO:0007669"/>
    <property type="project" value="TreeGrafter"/>
</dbReference>
<dbReference type="InterPro" id="IPR020846">
    <property type="entry name" value="MFS_dom"/>
</dbReference>
<dbReference type="Gene3D" id="1.20.1250.20">
    <property type="entry name" value="MFS general substrate transporter like domains"/>
    <property type="match status" value="2"/>
</dbReference>
<dbReference type="SUPFAM" id="SSF103473">
    <property type="entry name" value="MFS general substrate transporter"/>
    <property type="match status" value="1"/>
</dbReference>
<keyword evidence="7" id="KW-1185">Reference proteome</keyword>
<comment type="caution">
    <text evidence="6">The sequence shown here is derived from an EMBL/GenBank/DDBJ whole genome shotgun (WGS) entry which is preliminary data.</text>
</comment>
<feature type="transmembrane region" description="Helical" evidence="4">
    <location>
        <begin position="357"/>
        <end position="377"/>
    </location>
</feature>
<feature type="transmembrane region" description="Helical" evidence="4">
    <location>
        <begin position="181"/>
        <end position="203"/>
    </location>
</feature>